<protein>
    <submittedName>
        <fullName evidence="4">Uncharacterized protein</fullName>
    </submittedName>
</protein>
<reference evidence="4" key="1">
    <citation type="submission" date="2020-05" db="EMBL/GenBank/DDBJ databases">
        <title>Phylogenomic resolution of chytrid fungi.</title>
        <authorList>
            <person name="Stajich J.E."/>
            <person name="Amses K."/>
            <person name="Simmons R."/>
            <person name="Seto K."/>
            <person name="Myers J."/>
            <person name="Bonds A."/>
            <person name="Quandt C.A."/>
            <person name="Barry K."/>
            <person name="Liu P."/>
            <person name="Grigoriev I."/>
            <person name="Longcore J.E."/>
            <person name="James T.Y."/>
        </authorList>
    </citation>
    <scope>NUCLEOTIDE SEQUENCE</scope>
    <source>
        <strain evidence="4">JEL0318</strain>
    </source>
</reference>
<feature type="chain" id="PRO_5042122867" evidence="3">
    <location>
        <begin position="18"/>
        <end position="398"/>
    </location>
</feature>
<evidence type="ECO:0000256" key="2">
    <source>
        <dbReference type="SAM" id="Phobius"/>
    </source>
</evidence>
<feature type="coiled-coil region" evidence="1">
    <location>
        <begin position="292"/>
        <end position="322"/>
    </location>
</feature>
<name>A0AAD5WY80_9FUNG</name>
<organism evidence="4 5">
    <name type="scientific">Rhizophlyctis rosea</name>
    <dbReference type="NCBI Taxonomy" id="64517"/>
    <lineage>
        <taxon>Eukaryota</taxon>
        <taxon>Fungi</taxon>
        <taxon>Fungi incertae sedis</taxon>
        <taxon>Chytridiomycota</taxon>
        <taxon>Chytridiomycota incertae sedis</taxon>
        <taxon>Chytridiomycetes</taxon>
        <taxon>Rhizophlyctidales</taxon>
        <taxon>Rhizophlyctidaceae</taxon>
        <taxon>Rhizophlyctis</taxon>
    </lineage>
</organism>
<accession>A0AAD5WY80</accession>
<dbReference type="Proteomes" id="UP001212841">
    <property type="component" value="Unassembled WGS sequence"/>
</dbReference>
<sequence>MSFVIALKLLVKPAVVGLSLCAIASLPDTILEPLSDPFLYFDAAYQTLVNGDRTSVTESEQPPPVPDIVRAISSPLPPSRPSSPLFLPTVTIHNRPHNSSSDSSSPPVITLRISDIETARMHAFRKQLEEETQQMLRLPGESSYDEYLDYIGTDPEVVAVRLPEIATSVAETPRSGFSSIGTYASGMISGSMLWNQVHLPNMEEIAKWKPEPYIIYRYAQSEPDTAPLNPPTPPAGSAFSDGVRYADVVRATQLVDDAESVGGLSHLSSVESGVSEIVYQSMDIYQRHLLEIQRLEHDQLRQQELLERERAERARREEANRQWSFDTNRKINNHIARIEADLAEDEAPSTWHHHLLEKRLSAIAYHLLAQPRNLTTFYAAPGGLALLLLLVLVVVPLI</sequence>
<keyword evidence="2" id="KW-1133">Transmembrane helix</keyword>
<dbReference type="EMBL" id="JADGJD010001337">
    <property type="protein sequence ID" value="KAJ3043738.1"/>
    <property type="molecule type" value="Genomic_DNA"/>
</dbReference>
<gene>
    <name evidence="4" type="ORF">HK097_001664</name>
</gene>
<evidence type="ECO:0000313" key="4">
    <source>
        <dbReference type="EMBL" id="KAJ3043738.1"/>
    </source>
</evidence>
<keyword evidence="1" id="KW-0175">Coiled coil</keyword>
<evidence type="ECO:0000256" key="1">
    <source>
        <dbReference type="SAM" id="Coils"/>
    </source>
</evidence>
<feature type="signal peptide" evidence="3">
    <location>
        <begin position="1"/>
        <end position="17"/>
    </location>
</feature>
<keyword evidence="3" id="KW-0732">Signal</keyword>
<evidence type="ECO:0000256" key="3">
    <source>
        <dbReference type="SAM" id="SignalP"/>
    </source>
</evidence>
<evidence type="ECO:0000313" key="5">
    <source>
        <dbReference type="Proteomes" id="UP001212841"/>
    </source>
</evidence>
<keyword evidence="2" id="KW-0472">Membrane</keyword>
<comment type="caution">
    <text evidence="4">The sequence shown here is derived from an EMBL/GenBank/DDBJ whole genome shotgun (WGS) entry which is preliminary data.</text>
</comment>
<keyword evidence="2" id="KW-0812">Transmembrane</keyword>
<proteinExistence type="predicted"/>
<dbReference type="AlphaFoldDB" id="A0AAD5WY80"/>
<feature type="transmembrane region" description="Helical" evidence="2">
    <location>
        <begin position="377"/>
        <end position="397"/>
    </location>
</feature>
<keyword evidence="5" id="KW-1185">Reference proteome</keyword>